<evidence type="ECO:0000313" key="4">
    <source>
        <dbReference type="Proteomes" id="UP000198779"/>
    </source>
</evidence>
<dbReference type="RefSeq" id="WP_091814489.1">
    <property type="nucleotide sequence ID" value="NZ_FNCQ01000002.1"/>
</dbReference>
<keyword evidence="1" id="KW-0175">Coiled coil</keyword>
<keyword evidence="2" id="KW-1133">Transmembrane helix</keyword>
<evidence type="ECO:0000256" key="1">
    <source>
        <dbReference type="SAM" id="Coils"/>
    </source>
</evidence>
<keyword evidence="2" id="KW-0812">Transmembrane</keyword>
<dbReference type="STRING" id="645274.SAMN04487901_10291"/>
<dbReference type="SUPFAM" id="SSF48452">
    <property type="entry name" value="TPR-like"/>
    <property type="match status" value="1"/>
</dbReference>
<dbReference type="AlphaFoldDB" id="A0A1G7T239"/>
<reference evidence="4" key="1">
    <citation type="submission" date="2016-10" db="EMBL/GenBank/DDBJ databases">
        <authorList>
            <person name="Varghese N."/>
            <person name="Submissions S."/>
        </authorList>
    </citation>
    <scope>NUCLEOTIDE SEQUENCE [LARGE SCALE GENOMIC DNA]</scope>
    <source>
        <strain evidence="4">BP1-148</strain>
    </source>
</reference>
<sequence>MKQFIVFIFVLFAFLSCTEKRDYRDALSRARAVMYHDADSALAILDSLGDHQSEFGSHFQKQYQLQLAAAEMKAGAVFTTDSLTKELVDYFEANGDDEESALAYYMYGCSLIDLGQSPEGLQAYYTALSKVDTTKADCNFELLKNIYGQMSLIFDNQNLPQDEIWALKRYIENVRKTSSERVYLFERDRLISPYILLNEIDSVLSISLKSYEDLKRIGDNQGAARVLCPTIYYFMERGEMDKATWAKEIFEKESGWYDQNGNIARGRESYYYVKGFYDLSANRLDVAEQSFRKAIRYGYLSEGYRGLLNVYRKRHDVDSIFHFSLLYEAAQDTLHNQLRTNSIHQMSALYNYNRSQKEAEQERETSRKLKMRSTFIGVISFFVVVLLLWLYLRYKNKKKQEILKLSKKLESAISTRSEISAELQMLKSKNYEGVIAAKEAKEAELTEIIKRLQLENDQTERTDATETFVNSPIAQLFIKKSNLKTEKPNPSDGEWSLLIRQFSKSFPDLYKSFSEGTPLSQLQQQVCVLIILGMSDSSIRIMLGNSKSVLSDAKSDANERLFGQKGARTLKSNLFNALK</sequence>
<dbReference type="Proteomes" id="UP000198779">
    <property type="component" value="Unassembled WGS sequence"/>
</dbReference>
<dbReference type="InterPro" id="IPR011990">
    <property type="entry name" value="TPR-like_helical_dom_sf"/>
</dbReference>
<evidence type="ECO:0000256" key="2">
    <source>
        <dbReference type="SAM" id="Phobius"/>
    </source>
</evidence>
<evidence type="ECO:0000313" key="3">
    <source>
        <dbReference type="EMBL" id="SDG29288.1"/>
    </source>
</evidence>
<accession>A0A1G7T239</accession>
<keyword evidence="2" id="KW-0472">Membrane</keyword>
<dbReference type="PROSITE" id="PS51257">
    <property type="entry name" value="PROKAR_LIPOPROTEIN"/>
    <property type="match status" value="1"/>
</dbReference>
<proteinExistence type="predicted"/>
<keyword evidence="4" id="KW-1185">Reference proteome</keyword>
<protein>
    <recommendedName>
        <fullName evidence="5">Tetratricopeptide repeat-containing protein</fullName>
    </recommendedName>
</protein>
<name>A0A1G7T239_9BACT</name>
<feature type="transmembrane region" description="Helical" evidence="2">
    <location>
        <begin position="374"/>
        <end position="392"/>
    </location>
</feature>
<organism evidence="3 4">
    <name type="scientific">Prevotella communis</name>
    <dbReference type="NCBI Taxonomy" id="2913614"/>
    <lineage>
        <taxon>Bacteria</taxon>
        <taxon>Pseudomonadati</taxon>
        <taxon>Bacteroidota</taxon>
        <taxon>Bacteroidia</taxon>
        <taxon>Bacteroidales</taxon>
        <taxon>Prevotellaceae</taxon>
        <taxon>Prevotella</taxon>
    </lineage>
</organism>
<evidence type="ECO:0008006" key="5">
    <source>
        <dbReference type="Google" id="ProtNLM"/>
    </source>
</evidence>
<feature type="coiled-coil region" evidence="1">
    <location>
        <begin position="435"/>
        <end position="462"/>
    </location>
</feature>
<dbReference type="EMBL" id="FNCQ01000002">
    <property type="protein sequence ID" value="SDG29288.1"/>
    <property type="molecule type" value="Genomic_DNA"/>
</dbReference>
<gene>
    <name evidence="3" type="ORF">SAMN04487901_10291</name>
</gene>